<feature type="transmembrane region" description="Helical" evidence="2">
    <location>
        <begin position="6"/>
        <end position="28"/>
    </location>
</feature>
<reference evidence="3 4" key="1">
    <citation type="submission" date="2019-07" db="EMBL/GenBank/DDBJ databases">
        <title>Whole genome shotgun sequence of Skermanella aerolata NBRC 106429.</title>
        <authorList>
            <person name="Hosoyama A."/>
            <person name="Uohara A."/>
            <person name="Ohji S."/>
            <person name="Ichikawa N."/>
        </authorList>
    </citation>
    <scope>NUCLEOTIDE SEQUENCE [LARGE SCALE GENOMIC DNA]</scope>
    <source>
        <strain evidence="3 4">NBRC 106429</strain>
    </source>
</reference>
<accession>A0A512DQC9</accession>
<evidence type="ECO:0000256" key="1">
    <source>
        <dbReference type="SAM" id="MobiDB-lite"/>
    </source>
</evidence>
<dbReference type="AlphaFoldDB" id="A0A512DQC9"/>
<proteinExistence type="predicted"/>
<keyword evidence="2" id="KW-1133">Transmembrane helix</keyword>
<sequence>MLTGTTFEAVAILALIAVAHTIISTVIAKRLSSGEKASGQNSGATGVSATATPVFGSTPANDQFSKAA</sequence>
<feature type="compositionally biased region" description="Polar residues" evidence="1">
    <location>
        <begin position="38"/>
        <end position="51"/>
    </location>
</feature>
<keyword evidence="2" id="KW-0812">Transmembrane</keyword>
<feature type="compositionally biased region" description="Polar residues" evidence="1">
    <location>
        <begin position="58"/>
        <end position="68"/>
    </location>
</feature>
<name>A0A512DQC9_9PROT</name>
<evidence type="ECO:0000313" key="3">
    <source>
        <dbReference type="EMBL" id="GEO38655.1"/>
    </source>
</evidence>
<protein>
    <submittedName>
        <fullName evidence="3">Uncharacterized protein</fullName>
    </submittedName>
</protein>
<keyword evidence="4" id="KW-1185">Reference proteome</keyword>
<evidence type="ECO:0000256" key="2">
    <source>
        <dbReference type="SAM" id="Phobius"/>
    </source>
</evidence>
<gene>
    <name evidence="3" type="ORF">SAE02_28030</name>
</gene>
<dbReference type="EMBL" id="BJYZ01000012">
    <property type="protein sequence ID" value="GEO38655.1"/>
    <property type="molecule type" value="Genomic_DNA"/>
</dbReference>
<comment type="caution">
    <text evidence="3">The sequence shown here is derived from an EMBL/GenBank/DDBJ whole genome shotgun (WGS) entry which is preliminary data.</text>
</comment>
<feature type="region of interest" description="Disordered" evidence="1">
    <location>
        <begin position="34"/>
        <end position="68"/>
    </location>
</feature>
<organism evidence="3 4">
    <name type="scientific">Skermanella aerolata</name>
    <dbReference type="NCBI Taxonomy" id="393310"/>
    <lineage>
        <taxon>Bacteria</taxon>
        <taxon>Pseudomonadati</taxon>
        <taxon>Pseudomonadota</taxon>
        <taxon>Alphaproteobacteria</taxon>
        <taxon>Rhodospirillales</taxon>
        <taxon>Azospirillaceae</taxon>
        <taxon>Skermanella</taxon>
    </lineage>
</organism>
<evidence type="ECO:0000313" key="4">
    <source>
        <dbReference type="Proteomes" id="UP000321523"/>
    </source>
</evidence>
<dbReference type="Proteomes" id="UP000321523">
    <property type="component" value="Unassembled WGS sequence"/>
</dbReference>
<keyword evidence="2" id="KW-0472">Membrane</keyword>
<dbReference type="RefSeq" id="WP_044432285.1">
    <property type="nucleotide sequence ID" value="NZ_BJYZ01000012.1"/>
</dbReference>